<dbReference type="SMART" id="SM00233">
    <property type="entry name" value="PH"/>
    <property type="match status" value="1"/>
</dbReference>
<dbReference type="GO" id="GO:0008270">
    <property type="term" value="F:zinc ion binding"/>
    <property type="evidence" value="ECO:0007669"/>
    <property type="project" value="UniProtKB-KW"/>
</dbReference>
<dbReference type="Gene3D" id="2.30.29.30">
    <property type="entry name" value="Pleckstrin-homology domain (PH domain)/Phosphotyrosine-binding domain (PTB)"/>
    <property type="match status" value="1"/>
</dbReference>
<dbReference type="AlphaFoldDB" id="A0A0N1IDL4"/>
<dbReference type="Pfam" id="PF00069">
    <property type="entry name" value="Pkinase"/>
    <property type="match status" value="1"/>
</dbReference>
<keyword evidence="2 3" id="KW-0067">ATP-binding</keyword>
<keyword evidence="1 3" id="KW-0547">Nucleotide-binding</keyword>
<dbReference type="PANTHER" id="PTHR22968">
    <property type="entry name" value="PROTEIN KINASE C, MU"/>
    <property type="match status" value="1"/>
</dbReference>
<dbReference type="InterPro" id="IPR008271">
    <property type="entry name" value="Ser/Thr_kinase_AS"/>
</dbReference>
<dbReference type="SUPFAM" id="SSF56112">
    <property type="entry name" value="Protein kinase-like (PK-like)"/>
    <property type="match status" value="1"/>
</dbReference>
<dbReference type="InterPro" id="IPR011009">
    <property type="entry name" value="Kinase-like_dom_sf"/>
</dbReference>
<sequence>MRIVQSVKHTKKREGQWLKEGWMVHFTNKDKTIKRHYWRLDSKSITLFTSEQGTKYYKEIPLNEILAVDTARQPHSDVMHCFELRTANVDYMVGVDPAWAGAAGAVPPPPSGVGAYLARSWETAVRQALMPVTHRSAEESAGGAEAEEGVEGEGEGAGVSGGGAGRAGRAAEMAQLYQIYPDEVLGSGQFGIVYGGLHRRTQRPVAIKVIDKLRFPTKQEAQLKNEVAILQNLSHPGVVNLERMFETPERIFVVMEKLKGDMLEMILSHEKGRLTERITKFLVAQILVALKHLHEKNIVHCDLKPENVLLSSDDEFPQVKLCDFGFARIIGEKSFRRSVVGTPAYLGESFCIFRPLCL</sequence>
<evidence type="ECO:0000256" key="1">
    <source>
        <dbReference type="ARBA" id="ARBA00022741"/>
    </source>
</evidence>
<dbReference type="CDD" id="cd01239">
    <property type="entry name" value="PH_PKD"/>
    <property type="match status" value="1"/>
</dbReference>
<protein>
    <submittedName>
        <fullName evidence="7">Serine/threonine-protein kinase D1</fullName>
    </submittedName>
</protein>
<feature type="compositionally biased region" description="Acidic residues" evidence="5">
    <location>
        <begin position="145"/>
        <end position="154"/>
    </location>
</feature>
<feature type="domain" description="Protein kinase" evidence="6">
    <location>
        <begin position="179"/>
        <end position="358"/>
    </location>
</feature>
<dbReference type="GO" id="GO:0005524">
    <property type="term" value="F:ATP binding"/>
    <property type="evidence" value="ECO:0007669"/>
    <property type="project" value="UniProtKB-UniRule"/>
</dbReference>
<dbReference type="InterPro" id="IPR001849">
    <property type="entry name" value="PH_domain"/>
</dbReference>
<dbReference type="Proteomes" id="UP000053268">
    <property type="component" value="Unassembled WGS sequence"/>
</dbReference>
<evidence type="ECO:0000256" key="2">
    <source>
        <dbReference type="ARBA" id="ARBA00022840"/>
    </source>
</evidence>
<dbReference type="SMART" id="SM00220">
    <property type="entry name" value="S_TKc"/>
    <property type="match status" value="1"/>
</dbReference>
<dbReference type="InterPro" id="IPR017441">
    <property type="entry name" value="Protein_kinase_ATP_BS"/>
</dbReference>
<dbReference type="GO" id="GO:0005829">
    <property type="term" value="C:cytosol"/>
    <property type="evidence" value="ECO:0007669"/>
    <property type="project" value="TreeGrafter"/>
</dbReference>
<evidence type="ECO:0000313" key="8">
    <source>
        <dbReference type="Proteomes" id="UP000053268"/>
    </source>
</evidence>
<comment type="similarity">
    <text evidence="4">Belongs to the protein kinase superfamily.</text>
</comment>
<dbReference type="GO" id="GO:0007200">
    <property type="term" value="P:phospholipase C-activating G protein-coupled receptor signaling pathway"/>
    <property type="evidence" value="ECO:0007669"/>
    <property type="project" value="TreeGrafter"/>
</dbReference>
<dbReference type="SUPFAM" id="SSF50729">
    <property type="entry name" value="PH domain-like"/>
    <property type="match status" value="1"/>
</dbReference>
<feature type="compositionally biased region" description="Gly residues" evidence="5">
    <location>
        <begin position="155"/>
        <end position="165"/>
    </location>
</feature>
<dbReference type="PANTHER" id="PTHR22968:SF24">
    <property type="entry name" value="SERINE_THREONINE-PROTEIN KINASE"/>
    <property type="match status" value="1"/>
</dbReference>
<evidence type="ECO:0000256" key="5">
    <source>
        <dbReference type="SAM" id="MobiDB-lite"/>
    </source>
</evidence>
<keyword evidence="4" id="KW-0723">Serine/threonine-protein kinase</keyword>
<dbReference type="GO" id="GO:0004697">
    <property type="term" value="F:diacylglycerol-dependent serine/threonine kinase activity"/>
    <property type="evidence" value="ECO:0007669"/>
    <property type="project" value="UniProtKB-EC"/>
</dbReference>
<feature type="binding site" evidence="3">
    <location>
        <position position="208"/>
    </location>
    <ligand>
        <name>ATP</name>
        <dbReference type="ChEBI" id="CHEBI:30616"/>
    </ligand>
</feature>
<dbReference type="PROSITE" id="PS00108">
    <property type="entry name" value="PROTEIN_KINASE_ST"/>
    <property type="match status" value="1"/>
</dbReference>
<name>A0A0N1IDL4_PAPXU</name>
<proteinExistence type="inferred from homology"/>
<dbReference type="GO" id="GO:0035556">
    <property type="term" value="P:intracellular signal transduction"/>
    <property type="evidence" value="ECO:0007669"/>
    <property type="project" value="TreeGrafter"/>
</dbReference>
<organism evidence="7 8">
    <name type="scientific">Papilio xuthus</name>
    <name type="common">Asian swallowtail butterfly</name>
    <dbReference type="NCBI Taxonomy" id="66420"/>
    <lineage>
        <taxon>Eukaryota</taxon>
        <taxon>Metazoa</taxon>
        <taxon>Ecdysozoa</taxon>
        <taxon>Arthropoda</taxon>
        <taxon>Hexapoda</taxon>
        <taxon>Insecta</taxon>
        <taxon>Pterygota</taxon>
        <taxon>Neoptera</taxon>
        <taxon>Endopterygota</taxon>
        <taxon>Lepidoptera</taxon>
        <taxon>Glossata</taxon>
        <taxon>Ditrysia</taxon>
        <taxon>Papilionoidea</taxon>
        <taxon>Papilionidae</taxon>
        <taxon>Papilioninae</taxon>
        <taxon>Papilio</taxon>
    </lineage>
</organism>
<dbReference type="Pfam" id="PF00169">
    <property type="entry name" value="PH"/>
    <property type="match status" value="1"/>
</dbReference>
<gene>
    <name evidence="7" type="ORF">RR46_00499</name>
</gene>
<keyword evidence="7" id="KW-0418">Kinase</keyword>
<dbReference type="Gene3D" id="1.10.510.10">
    <property type="entry name" value="Transferase(Phosphotransferase) domain 1"/>
    <property type="match status" value="1"/>
</dbReference>
<accession>A0A0N1IDL4</accession>
<keyword evidence="8" id="KW-1185">Reference proteome</keyword>
<dbReference type="FunFam" id="3.30.200.20:FF:000137">
    <property type="entry name" value="Serine/threonine-protein kinase"/>
    <property type="match status" value="1"/>
</dbReference>
<dbReference type="PROSITE" id="PS50011">
    <property type="entry name" value="PROTEIN_KINASE_DOM"/>
    <property type="match status" value="1"/>
</dbReference>
<feature type="region of interest" description="Disordered" evidence="5">
    <location>
        <begin position="135"/>
        <end position="165"/>
    </location>
</feature>
<dbReference type="STRING" id="66420.A0A0N1IDL4"/>
<evidence type="ECO:0000313" key="7">
    <source>
        <dbReference type="EMBL" id="KPJ04251.1"/>
    </source>
</evidence>
<evidence type="ECO:0000259" key="6">
    <source>
        <dbReference type="PROSITE" id="PS50011"/>
    </source>
</evidence>
<evidence type="ECO:0000256" key="3">
    <source>
        <dbReference type="PROSITE-ProRule" id="PRU10141"/>
    </source>
</evidence>
<evidence type="ECO:0000256" key="4">
    <source>
        <dbReference type="RuleBase" id="RU000304"/>
    </source>
</evidence>
<dbReference type="EMBL" id="KQ459047">
    <property type="protein sequence ID" value="KPJ04251.1"/>
    <property type="molecule type" value="Genomic_DNA"/>
</dbReference>
<dbReference type="InterPro" id="IPR011993">
    <property type="entry name" value="PH-like_dom_sf"/>
</dbReference>
<reference evidence="7 8" key="1">
    <citation type="journal article" date="2015" name="Nat. Commun.">
        <title>Outbred genome sequencing and CRISPR/Cas9 gene editing in butterflies.</title>
        <authorList>
            <person name="Li X."/>
            <person name="Fan D."/>
            <person name="Zhang W."/>
            <person name="Liu G."/>
            <person name="Zhang L."/>
            <person name="Zhao L."/>
            <person name="Fang X."/>
            <person name="Chen L."/>
            <person name="Dong Y."/>
            <person name="Chen Y."/>
            <person name="Ding Y."/>
            <person name="Zhao R."/>
            <person name="Feng M."/>
            <person name="Zhu Y."/>
            <person name="Feng Y."/>
            <person name="Jiang X."/>
            <person name="Zhu D."/>
            <person name="Xiang H."/>
            <person name="Feng X."/>
            <person name="Li S."/>
            <person name="Wang J."/>
            <person name="Zhang G."/>
            <person name="Kronforst M.R."/>
            <person name="Wang W."/>
        </authorList>
    </citation>
    <scope>NUCLEOTIDE SEQUENCE [LARGE SCALE GENOMIC DNA]</scope>
    <source>
        <strain evidence="7">Ya'a_city_454_Px</strain>
        <tissue evidence="7">Whole body</tissue>
    </source>
</reference>
<dbReference type="PROSITE" id="PS00107">
    <property type="entry name" value="PROTEIN_KINASE_ATP"/>
    <property type="match status" value="1"/>
</dbReference>
<keyword evidence="7" id="KW-0808">Transferase</keyword>
<dbReference type="InterPro" id="IPR000719">
    <property type="entry name" value="Prot_kinase_dom"/>
</dbReference>